<reference evidence="2 3" key="1">
    <citation type="journal article" date="2016" name="Sci. Rep.">
        <title>Serotype IV Streptococcus agalactiae ST-452 has arisen from large genomic recombination events between CC23 and the hypervirulent CC17 lineages.</title>
        <authorList>
            <person name="Campisi E."/>
            <person name="Rinaudo C.D."/>
            <person name="Donati C."/>
            <person name="Barucco M."/>
            <person name="Torricelli G."/>
            <person name="Edwards M.S."/>
            <person name="Baker C.J."/>
            <person name="Margarit I."/>
            <person name="Rosini R."/>
        </authorList>
    </citation>
    <scope>NUCLEOTIDE SEQUENCE [LARGE SCALE GENOMIC DNA]</scope>
    <source>
        <strain evidence="2 3">CZ-PW-140</strain>
    </source>
</reference>
<organism evidence="2 3">
    <name type="scientific">Streptococcus agalactiae</name>
    <dbReference type="NCBI Taxonomy" id="1311"/>
    <lineage>
        <taxon>Bacteria</taxon>
        <taxon>Bacillati</taxon>
        <taxon>Bacillota</taxon>
        <taxon>Bacilli</taxon>
        <taxon>Lactobacillales</taxon>
        <taxon>Streptococcaceae</taxon>
        <taxon>Streptococcus</taxon>
    </lineage>
</organism>
<evidence type="ECO:0000256" key="1">
    <source>
        <dbReference type="SAM" id="Phobius"/>
    </source>
</evidence>
<comment type="caution">
    <text evidence="2">The sequence shown here is derived from an EMBL/GenBank/DDBJ whole genome shotgun (WGS) entry which is preliminary data.</text>
</comment>
<proteinExistence type="predicted"/>
<keyword evidence="1" id="KW-0472">Membrane</keyword>
<dbReference type="RefSeq" id="WP_000390746.1">
    <property type="nucleotide sequence ID" value="NZ_CP007631.1"/>
</dbReference>
<evidence type="ECO:0000313" key="2">
    <source>
        <dbReference type="EMBL" id="OCM71728.1"/>
    </source>
</evidence>
<protein>
    <submittedName>
        <fullName evidence="2">Conjugal transfer protein</fullName>
    </submittedName>
</protein>
<dbReference type="InterPro" id="IPR025608">
    <property type="entry name" value="TcpE"/>
</dbReference>
<dbReference type="Pfam" id="PF12648">
    <property type="entry name" value="TcpE"/>
    <property type="match status" value="1"/>
</dbReference>
<dbReference type="AlphaFoldDB" id="A0A853P780"/>
<dbReference type="KEGG" id="sage:EN72_10425"/>
<gene>
    <name evidence="2" type="ORF">AX245_02975</name>
</gene>
<dbReference type="EMBL" id="MAWT01000014">
    <property type="protein sequence ID" value="OCM71728.1"/>
    <property type="molecule type" value="Genomic_DNA"/>
</dbReference>
<name>A0A853P780_STRAG</name>
<feature type="transmembrane region" description="Helical" evidence="1">
    <location>
        <begin position="39"/>
        <end position="63"/>
    </location>
</feature>
<keyword evidence="1" id="KW-1133">Transmembrane helix</keyword>
<evidence type="ECO:0000313" key="3">
    <source>
        <dbReference type="Proteomes" id="UP000093122"/>
    </source>
</evidence>
<keyword evidence="1" id="KW-0812">Transmembrane</keyword>
<accession>A0A853P780</accession>
<sequence>MEEEKYFDYSRGLNAPYWIQEIKTQKGKVIWYFSTPMKISYFVVFFIVLILLLTVFMPLMSLLSNITHSVSWLLLWYVPSKLAKFYTEYEPQGKQMHIYIIDYVVYLKDFVFDKRAIYQEERVEICDEIVFEKTKI</sequence>
<dbReference type="Proteomes" id="UP000093122">
    <property type="component" value="Unassembled WGS sequence"/>
</dbReference>